<dbReference type="Proteomes" id="UP000304148">
    <property type="component" value="Chromosome"/>
</dbReference>
<evidence type="ECO:0000259" key="1">
    <source>
        <dbReference type="Pfam" id="PF25425"/>
    </source>
</evidence>
<protein>
    <recommendedName>
        <fullName evidence="1">YfjL-like N-terminal domain-containing protein</fullName>
    </recommendedName>
</protein>
<accession>A0A383R8K3</accession>
<dbReference type="InterPro" id="IPR057359">
    <property type="entry name" value="YfjL_N"/>
</dbReference>
<dbReference type="AlphaFoldDB" id="A0A383R8K3"/>
<organism evidence="2 3">
    <name type="scientific">Paenibacillus alvei</name>
    <name type="common">Bacillus alvei</name>
    <dbReference type="NCBI Taxonomy" id="44250"/>
    <lineage>
        <taxon>Bacteria</taxon>
        <taxon>Bacillati</taxon>
        <taxon>Bacillota</taxon>
        <taxon>Bacilli</taxon>
        <taxon>Bacillales</taxon>
        <taxon>Paenibacillaceae</taxon>
        <taxon>Paenibacillus</taxon>
    </lineage>
</organism>
<feature type="domain" description="YfjL-like N-terminal" evidence="1">
    <location>
        <begin position="1"/>
        <end position="73"/>
    </location>
</feature>
<proteinExistence type="predicted"/>
<name>A0A383R8K3_PAEAL</name>
<dbReference type="EMBL" id="LS992241">
    <property type="protein sequence ID" value="SYX83290.1"/>
    <property type="molecule type" value="Genomic_DNA"/>
</dbReference>
<evidence type="ECO:0000313" key="3">
    <source>
        <dbReference type="Proteomes" id="UP000304148"/>
    </source>
</evidence>
<sequence>MKKIISIVVVVLLLSFVFFVYTEVEGLPWKHAEVKRKAIDYMKQKYNMDVAAAGSIYNFKFKIYTAKVYNVKDSNKAIIRVDDESDFDDEDNYVGKRLQDDYTLVYWSESIRDGLQAKYPDLFKLQDIESIQIEYAYYTLSLTEGLSGDQDQNGVHIPVKPKDVPELYIRLKSVDIGDHVLEQLREVINDMVGTSQPMGVFVRAAEDKRTQKNEMSKTEMLHLEHDQLKPIQSIEDLKKNIKLL</sequence>
<gene>
    <name evidence="2" type="ORF">PBLR_11712</name>
</gene>
<dbReference type="RefSeq" id="WP_138185409.1">
    <property type="nucleotide sequence ID" value="NZ_LS992241.1"/>
</dbReference>
<reference evidence="3" key="1">
    <citation type="submission" date="2018-08" db="EMBL/GenBank/DDBJ databases">
        <authorList>
            <person name="Chevrot R."/>
        </authorList>
    </citation>
    <scope>NUCLEOTIDE SEQUENCE [LARGE SCALE GENOMIC DNA]</scope>
</reference>
<evidence type="ECO:0000313" key="2">
    <source>
        <dbReference type="EMBL" id="SYX83290.1"/>
    </source>
</evidence>
<dbReference type="Pfam" id="PF25425">
    <property type="entry name" value="YfjL_N"/>
    <property type="match status" value="1"/>
</dbReference>